<dbReference type="Proteomes" id="UP000822688">
    <property type="component" value="Chromosome 6"/>
</dbReference>
<evidence type="ECO:0000313" key="3">
    <source>
        <dbReference type="Proteomes" id="UP000822688"/>
    </source>
</evidence>
<gene>
    <name evidence="2" type="ORF">KC19_6G086400</name>
</gene>
<dbReference type="AlphaFoldDB" id="A0A8T0HFG5"/>
<protein>
    <submittedName>
        <fullName evidence="2">Uncharacterized protein</fullName>
    </submittedName>
</protein>
<dbReference type="EMBL" id="CM026427">
    <property type="protein sequence ID" value="KAG0569377.1"/>
    <property type="molecule type" value="Genomic_DNA"/>
</dbReference>
<comment type="caution">
    <text evidence="2">The sequence shown here is derived from an EMBL/GenBank/DDBJ whole genome shotgun (WGS) entry which is preliminary data.</text>
</comment>
<feature type="compositionally biased region" description="Basic and acidic residues" evidence="1">
    <location>
        <begin position="129"/>
        <end position="139"/>
    </location>
</feature>
<organism evidence="2 3">
    <name type="scientific">Ceratodon purpureus</name>
    <name type="common">Fire moss</name>
    <name type="synonym">Dicranum purpureum</name>
    <dbReference type="NCBI Taxonomy" id="3225"/>
    <lineage>
        <taxon>Eukaryota</taxon>
        <taxon>Viridiplantae</taxon>
        <taxon>Streptophyta</taxon>
        <taxon>Embryophyta</taxon>
        <taxon>Bryophyta</taxon>
        <taxon>Bryophytina</taxon>
        <taxon>Bryopsida</taxon>
        <taxon>Dicranidae</taxon>
        <taxon>Pseudoditrichales</taxon>
        <taxon>Ditrichaceae</taxon>
        <taxon>Ceratodon</taxon>
    </lineage>
</organism>
<accession>A0A8T0HFG5</accession>
<proteinExistence type="predicted"/>
<sequence>MAYIDVVDPAGELVHAGMGLKFPRRSASEILTKLEKFGVGLLVKEDGSVVGDDDVVDSPCVYRLIPYNRLGSSHLTAGHSHSEVEEVMRSVEVALKRHTQLIETLIRSGVKIAHNNSSNSPGGSDDGFCDSRGDQRCSSEPRNGSPTPSGADEAGTSKL</sequence>
<evidence type="ECO:0000256" key="1">
    <source>
        <dbReference type="SAM" id="MobiDB-lite"/>
    </source>
</evidence>
<reference evidence="2 3" key="1">
    <citation type="submission" date="2020-06" db="EMBL/GenBank/DDBJ databases">
        <title>WGS assembly of Ceratodon purpureus strain R40.</title>
        <authorList>
            <person name="Carey S.B."/>
            <person name="Jenkins J."/>
            <person name="Shu S."/>
            <person name="Lovell J.T."/>
            <person name="Sreedasyam A."/>
            <person name="Maumus F."/>
            <person name="Tiley G.P."/>
            <person name="Fernandez-Pozo N."/>
            <person name="Barry K."/>
            <person name="Chen C."/>
            <person name="Wang M."/>
            <person name="Lipzen A."/>
            <person name="Daum C."/>
            <person name="Saski C.A."/>
            <person name="Payton A.C."/>
            <person name="Mcbreen J.C."/>
            <person name="Conrad R.E."/>
            <person name="Kollar L.M."/>
            <person name="Olsson S."/>
            <person name="Huttunen S."/>
            <person name="Landis J.B."/>
            <person name="Wickett N.J."/>
            <person name="Johnson M.G."/>
            <person name="Rensing S.A."/>
            <person name="Grimwood J."/>
            <person name="Schmutz J."/>
            <person name="Mcdaniel S.F."/>
        </authorList>
    </citation>
    <scope>NUCLEOTIDE SEQUENCE [LARGE SCALE GENOMIC DNA]</scope>
    <source>
        <strain evidence="2 3">R40</strain>
    </source>
</reference>
<evidence type="ECO:0000313" key="2">
    <source>
        <dbReference type="EMBL" id="KAG0569377.1"/>
    </source>
</evidence>
<feature type="region of interest" description="Disordered" evidence="1">
    <location>
        <begin position="113"/>
        <end position="159"/>
    </location>
</feature>
<keyword evidence="3" id="KW-1185">Reference proteome</keyword>
<name>A0A8T0HFG5_CERPU</name>